<dbReference type="InterPro" id="IPR000620">
    <property type="entry name" value="EamA_dom"/>
</dbReference>
<dbReference type="InterPro" id="IPR037185">
    <property type="entry name" value="EmrE-like"/>
</dbReference>
<reference evidence="8" key="1">
    <citation type="submission" date="2019-08" db="EMBL/GenBank/DDBJ databases">
        <authorList>
            <person name="Kucharzyk K."/>
            <person name="Murdoch R.W."/>
            <person name="Higgins S."/>
            <person name="Loffler F."/>
        </authorList>
    </citation>
    <scope>NUCLEOTIDE SEQUENCE</scope>
</reference>
<feature type="transmembrane region" description="Helical" evidence="6">
    <location>
        <begin position="31"/>
        <end position="53"/>
    </location>
</feature>
<dbReference type="EMBL" id="VSSQ01004149">
    <property type="protein sequence ID" value="MPM23951.1"/>
    <property type="molecule type" value="Genomic_DNA"/>
</dbReference>
<feature type="transmembrane region" description="Helical" evidence="6">
    <location>
        <begin position="152"/>
        <end position="169"/>
    </location>
</feature>
<comment type="subcellular location">
    <subcellularLocation>
        <location evidence="1">Cell membrane</location>
        <topology evidence="1">Multi-pass membrane protein</topology>
    </subcellularLocation>
</comment>
<dbReference type="Pfam" id="PF00892">
    <property type="entry name" value="EamA"/>
    <property type="match status" value="2"/>
</dbReference>
<evidence type="ECO:0000256" key="4">
    <source>
        <dbReference type="ARBA" id="ARBA00022989"/>
    </source>
</evidence>
<evidence type="ECO:0000259" key="7">
    <source>
        <dbReference type="Pfam" id="PF00892"/>
    </source>
</evidence>
<gene>
    <name evidence="8" type="ORF">SDC9_70428</name>
</gene>
<feature type="transmembrane region" description="Helical" evidence="6">
    <location>
        <begin position="239"/>
        <end position="256"/>
    </location>
</feature>
<evidence type="ECO:0000256" key="1">
    <source>
        <dbReference type="ARBA" id="ARBA00004651"/>
    </source>
</evidence>
<keyword evidence="3 6" id="KW-0812">Transmembrane</keyword>
<dbReference type="GO" id="GO:0005886">
    <property type="term" value="C:plasma membrane"/>
    <property type="evidence" value="ECO:0007669"/>
    <property type="project" value="UniProtKB-SubCell"/>
</dbReference>
<dbReference type="InterPro" id="IPR051258">
    <property type="entry name" value="Diverse_Substrate_Transporter"/>
</dbReference>
<evidence type="ECO:0000256" key="2">
    <source>
        <dbReference type="ARBA" id="ARBA00022475"/>
    </source>
</evidence>
<keyword evidence="4 6" id="KW-1133">Transmembrane helix</keyword>
<feature type="domain" description="EamA" evidence="7">
    <location>
        <begin position="177"/>
        <end position="308"/>
    </location>
</feature>
<organism evidence="8">
    <name type="scientific">bioreactor metagenome</name>
    <dbReference type="NCBI Taxonomy" id="1076179"/>
    <lineage>
        <taxon>unclassified sequences</taxon>
        <taxon>metagenomes</taxon>
        <taxon>ecological metagenomes</taxon>
    </lineage>
</organism>
<feature type="transmembrane region" description="Helical" evidence="6">
    <location>
        <begin position="208"/>
        <end position="227"/>
    </location>
</feature>
<name>A0A644Y7P0_9ZZZZ</name>
<feature type="transmembrane region" description="Helical" evidence="6">
    <location>
        <begin position="268"/>
        <end position="288"/>
    </location>
</feature>
<dbReference type="PANTHER" id="PTHR42920:SF5">
    <property type="entry name" value="EAMA DOMAIN-CONTAINING PROTEIN"/>
    <property type="match status" value="1"/>
</dbReference>
<evidence type="ECO:0000256" key="3">
    <source>
        <dbReference type="ARBA" id="ARBA00022692"/>
    </source>
</evidence>
<dbReference type="AlphaFoldDB" id="A0A644Y7P0"/>
<evidence type="ECO:0000313" key="8">
    <source>
        <dbReference type="EMBL" id="MPM23951.1"/>
    </source>
</evidence>
<sequence length="333" mass="36114">MISSWNVCFWRGGAPDWMNLFMPHGEHKGRLTGMILLLSASIVWGVAFVAQSAGMAYMGPFTFTAVRSAIAALGLWGLVALFDRLGLSPKNTDKKLLWRAGLILGVVMTIASNLQQIGLVTTSAGKSGFITSLYIVFVPIFGLFIKRRPHPMLWACVVLAAVGLYFLSIRGDFSMSLGDLSVLGCAVVFTFQILLVDHYAPKVDVMRLNCIQFTVMALLSAIPMALFEEPKLNSILDSWVTIVYAGLFSGCVAYSLQMFGQRRVEPTTASLLLSLEAVFSAIAGWLILGQVLAGRELLGCGLVFAAVVASQLPWQKLFSRKPSKAAPAPAQEQ</sequence>
<evidence type="ECO:0000256" key="6">
    <source>
        <dbReference type="SAM" id="Phobius"/>
    </source>
</evidence>
<accession>A0A644Y7P0</accession>
<keyword evidence="5 6" id="KW-0472">Membrane</keyword>
<protein>
    <recommendedName>
        <fullName evidence="7">EamA domain-containing protein</fullName>
    </recommendedName>
</protein>
<feature type="transmembrane region" description="Helical" evidence="6">
    <location>
        <begin position="96"/>
        <end position="115"/>
    </location>
</feature>
<feature type="domain" description="EamA" evidence="7">
    <location>
        <begin position="32"/>
        <end position="168"/>
    </location>
</feature>
<dbReference type="SUPFAM" id="SSF103481">
    <property type="entry name" value="Multidrug resistance efflux transporter EmrE"/>
    <property type="match status" value="2"/>
</dbReference>
<feature type="transmembrane region" description="Helical" evidence="6">
    <location>
        <begin position="175"/>
        <end position="196"/>
    </location>
</feature>
<proteinExistence type="predicted"/>
<evidence type="ECO:0000256" key="5">
    <source>
        <dbReference type="ARBA" id="ARBA00023136"/>
    </source>
</evidence>
<comment type="caution">
    <text evidence="8">The sequence shown here is derived from an EMBL/GenBank/DDBJ whole genome shotgun (WGS) entry which is preliminary data.</text>
</comment>
<keyword evidence="2" id="KW-1003">Cell membrane</keyword>
<dbReference type="PANTHER" id="PTHR42920">
    <property type="entry name" value="OS03G0707200 PROTEIN-RELATED"/>
    <property type="match status" value="1"/>
</dbReference>
<feature type="transmembrane region" description="Helical" evidence="6">
    <location>
        <begin position="65"/>
        <end position="84"/>
    </location>
</feature>
<feature type="transmembrane region" description="Helical" evidence="6">
    <location>
        <begin position="127"/>
        <end position="145"/>
    </location>
</feature>